<accession>A0A0G0N759</accession>
<evidence type="ECO:0008006" key="3">
    <source>
        <dbReference type="Google" id="ProtNLM"/>
    </source>
</evidence>
<protein>
    <recommendedName>
        <fullName evidence="3">Type 4 fimbrial biogenesis protein PilX N-terminal domain-containing protein</fullName>
    </recommendedName>
</protein>
<reference evidence="1 2" key="1">
    <citation type="journal article" date="2015" name="Nature">
        <title>rRNA introns, odd ribosomes, and small enigmatic genomes across a large radiation of phyla.</title>
        <authorList>
            <person name="Brown C.T."/>
            <person name="Hug L.A."/>
            <person name="Thomas B.C."/>
            <person name="Sharon I."/>
            <person name="Castelle C.J."/>
            <person name="Singh A."/>
            <person name="Wilkins M.J."/>
            <person name="Williams K.H."/>
            <person name="Banfield J.F."/>
        </authorList>
    </citation>
    <scope>NUCLEOTIDE SEQUENCE [LARGE SCALE GENOMIC DNA]</scope>
</reference>
<gene>
    <name evidence="1" type="ORF">UT39_C0001G0064</name>
</gene>
<dbReference type="Proteomes" id="UP000034246">
    <property type="component" value="Unassembled WGS sequence"/>
</dbReference>
<evidence type="ECO:0000313" key="1">
    <source>
        <dbReference type="EMBL" id="KKR12009.1"/>
    </source>
</evidence>
<dbReference type="STRING" id="1618550.UT39_C0001G0064"/>
<organism evidence="1 2">
    <name type="scientific">Candidatus Woesebacteria bacterium GW2011_GWA1_39_21</name>
    <dbReference type="NCBI Taxonomy" id="1618550"/>
    <lineage>
        <taxon>Bacteria</taxon>
        <taxon>Candidatus Woeseibacteriota</taxon>
    </lineage>
</organism>
<sequence length="328" mass="35251">MTPNAVSCYTKMMRKLPVLVVKRESGQALLLVLLVLSLVLTLVLSSVSRSVTDVEISTYEDNSIRAFDAAEAGIEKTVVGEATSGITVSLDDNVTFTPQTTTSTGTANSYEYPLDLISGESAVISYIDYKKNTNGDYVFTCPSNNCKNNEPAQIRVCWGKPGTASNSSNTPAIYLEFYYTTDSVTTSKFEDMVNLSDIKVIASSADSHTTRAITNHFSAADTGSASPLPCTIPSSFSVLFQRSDAGSPLDIVDSSGGSLLFVRITMLYNNIAQPLNIRSASPLPSQGTLISSIGQSADVYRKLVLFQGYPELPFEVGNAIYSKSVINK</sequence>
<evidence type="ECO:0000313" key="2">
    <source>
        <dbReference type="Proteomes" id="UP000034246"/>
    </source>
</evidence>
<dbReference type="EMBL" id="LBWP01000001">
    <property type="protein sequence ID" value="KKR12009.1"/>
    <property type="molecule type" value="Genomic_DNA"/>
</dbReference>
<dbReference type="AlphaFoldDB" id="A0A0G0N759"/>
<comment type="caution">
    <text evidence="1">The sequence shown here is derived from an EMBL/GenBank/DDBJ whole genome shotgun (WGS) entry which is preliminary data.</text>
</comment>
<proteinExistence type="predicted"/>
<name>A0A0G0N759_9BACT</name>